<proteinExistence type="inferred from homology"/>
<dbReference type="EMBL" id="JADOGI010000002">
    <property type="protein sequence ID" value="MBF8184452.1"/>
    <property type="molecule type" value="Genomic_DNA"/>
</dbReference>
<comment type="similarity">
    <text evidence="3 8">Belongs to the methylenetetrahydrofolate reductase family.</text>
</comment>
<evidence type="ECO:0000256" key="8">
    <source>
        <dbReference type="RuleBase" id="RU003862"/>
    </source>
</evidence>
<keyword evidence="5 8" id="KW-0274">FAD</keyword>
<evidence type="ECO:0000313" key="9">
    <source>
        <dbReference type="EMBL" id="MBF8184452.1"/>
    </source>
</evidence>
<name>A0A931A1G8_9ACTN</name>
<evidence type="ECO:0000256" key="5">
    <source>
        <dbReference type="ARBA" id="ARBA00022827"/>
    </source>
</evidence>
<dbReference type="GO" id="GO:0071949">
    <property type="term" value="F:FAD binding"/>
    <property type="evidence" value="ECO:0007669"/>
    <property type="project" value="TreeGrafter"/>
</dbReference>
<dbReference type="GO" id="GO:0009086">
    <property type="term" value="P:methionine biosynthetic process"/>
    <property type="evidence" value="ECO:0007669"/>
    <property type="project" value="TreeGrafter"/>
</dbReference>
<comment type="pathway">
    <text evidence="2 8">One-carbon metabolism; tetrahydrofolate interconversion.</text>
</comment>
<comment type="cofactor">
    <cofactor evidence="1 8">
        <name>FAD</name>
        <dbReference type="ChEBI" id="CHEBI:57692"/>
    </cofactor>
</comment>
<dbReference type="PANTHER" id="PTHR45754:SF3">
    <property type="entry name" value="METHYLENETETRAHYDROFOLATE REDUCTASE (NADPH)"/>
    <property type="match status" value="1"/>
</dbReference>
<dbReference type="Proteomes" id="UP000605361">
    <property type="component" value="Unassembled WGS sequence"/>
</dbReference>
<evidence type="ECO:0000256" key="3">
    <source>
        <dbReference type="ARBA" id="ARBA00006743"/>
    </source>
</evidence>
<dbReference type="RefSeq" id="WP_195893423.1">
    <property type="nucleotide sequence ID" value="NZ_JADOGI010000002.1"/>
</dbReference>
<dbReference type="SUPFAM" id="SSF51730">
    <property type="entry name" value="FAD-linked oxidoreductase"/>
    <property type="match status" value="1"/>
</dbReference>
<reference evidence="9" key="1">
    <citation type="submission" date="2020-11" db="EMBL/GenBank/DDBJ databases">
        <title>Whole-genome analyses of Nonomuraea sp. K274.</title>
        <authorList>
            <person name="Veyisoglu A."/>
        </authorList>
    </citation>
    <scope>NUCLEOTIDE SEQUENCE</scope>
    <source>
        <strain evidence="9">K274</strain>
    </source>
</reference>
<keyword evidence="4 8" id="KW-0285">Flavoprotein</keyword>
<dbReference type="Pfam" id="PF02219">
    <property type="entry name" value="MTHFR"/>
    <property type="match status" value="1"/>
</dbReference>
<evidence type="ECO:0000313" key="10">
    <source>
        <dbReference type="Proteomes" id="UP000605361"/>
    </source>
</evidence>
<dbReference type="GO" id="GO:0035999">
    <property type="term" value="P:tetrahydrofolate interconversion"/>
    <property type="evidence" value="ECO:0007669"/>
    <property type="project" value="TreeGrafter"/>
</dbReference>
<dbReference type="Gene3D" id="3.20.20.220">
    <property type="match status" value="1"/>
</dbReference>
<comment type="catalytic activity">
    <reaction evidence="7">
        <text>(6S)-5-methyl-5,6,7,8-tetrahydrofolate + NAD(+) = (6R)-5,10-methylene-5,6,7,8-tetrahydrofolate + NADH + H(+)</text>
        <dbReference type="Rhea" id="RHEA:19821"/>
        <dbReference type="ChEBI" id="CHEBI:15378"/>
        <dbReference type="ChEBI" id="CHEBI:15636"/>
        <dbReference type="ChEBI" id="CHEBI:18608"/>
        <dbReference type="ChEBI" id="CHEBI:57540"/>
        <dbReference type="ChEBI" id="CHEBI:57945"/>
        <dbReference type="EC" id="1.5.1.54"/>
    </reaction>
    <physiologicalReaction direction="right-to-left" evidence="7">
        <dbReference type="Rhea" id="RHEA:19823"/>
    </physiologicalReaction>
</comment>
<comment type="caution">
    <text evidence="9">The sequence shown here is derived from an EMBL/GenBank/DDBJ whole genome shotgun (WGS) entry which is preliminary data.</text>
</comment>
<evidence type="ECO:0000256" key="4">
    <source>
        <dbReference type="ARBA" id="ARBA00022630"/>
    </source>
</evidence>
<sequence>MPSESPAPRRWQALTQALNAVSYEILAFKSTEESVLAHVPRTIALTITTTEAKGLAPTLDLAQRLAGHGYSVAPHLPARLVRDKQQLTDIVAQLRDAGVDGVFVIAGDAAEPAGIFPDALSLLEALDATGHHFRRIGIAGYPEGHGSISQELIDRAIELKSRYATHIVTQLCFDAGTTTAWARRLRERGVGLPIRVGLPGAVTRQKLILISAGLGLGQSARFMKKQQSMLWRFFLPGGYKPDRLVERLAPHIPEPDDNLRGFHFFTFNELLKTESWRRTMLARAGRPAGDPE</sequence>
<gene>
    <name evidence="9" type="ORF">ITP53_01555</name>
</gene>
<keyword evidence="10" id="KW-1185">Reference proteome</keyword>
<dbReference type="GO" id="GO:0005829">
    <property type="term" value="C:cytosol"/>
    <property type="evidence" value="ECO:0007669"/>
    <property type="project" value="TreeGrafter"/>
</dbReference>
<evidence type="ECO:0000256" key="1">
    <source>
        <dbReference type="ARBA" id="ARBA00001974"/>
    </source>
</evidence>
<evidence type="ECO:0000256" key="6">
    <source>
        <dbReference type="ARBA" id="ARBA00023002"/>
    </source>
</evidence>
<evidence type="ECO:0000256" key="2">
    <source>
        <dbReference type="ARBA" id="ARBA00004777"/>
    </source>
</evidence>
<dbReference type="PANTHER" id="PTHR45754">
    <property type="entry name" value="METHYLENETETRAHYDROFOLATE REDUCTASE"/>
    <property type="match status" value="1"/>
</dbReference>
<dbReference type="GO" id="GO:0106312">
    <property type="term" value="F:methylenetetrahydrofolate reductase (NADH) activity"/>
    <property type="evidence" value="ECO:0007669"/>
    <property type="project" value="UniProtKB-EC"/>
</dbReference>
<accession>A0A931A1G8</accession>
<evidence type="ECO:0000256" key="7">
    <source>
        <dbReference type="ARBA" id="ARBA00048628"/>
    </source>
</evidence>
<organism evidence="9 10">
    <name type="scientific">Nonomuraea cypriaca</name>
    <dbReference type="NCBI Taxonomy" id="1187855"/>
    <lineage>
        <taxon>Bacteria</taxon>
        <taxon>Bacillati</taxon>
        <taxon>Actinomycetota</taxon>
        <taxon>Actinomycetes</taxon>
        <taxon>Streptosporangiales</taxon>
        <taxon>Streptosporangiaceae</taxon>
        <taxon>Nonomuraea</taxon>
    </lineage>
</organism>
<dbReference type="AlphaFoldDB" id="A0A931A1G8"/>
<dbReference type="InterPro" id="IPR029041">
    <property type="entry name" value="FAD-linked_oxidoreductase-like"/>
</dbReference>
<keyword evidence="6 8" id="KW-0560">Oxidoreductase</keyword>
<dbReference type="InterPro" id="IPR003171">
    <property type="entry name" value="Mehydrof_redctse-like"/>
</dbReference>
<protein>
    <recommendedName>
        <fullName evidence="8">Methylenetetrahydrofolate reductase</fullName>
    </recommendedName>
</protein>